<dbReference type="InterPro" id="IPR050951">
    <property type="entry name" value="Retrovirus_Pol_polyprotein"/>
</dbReference>
<dbReference type="InterPro" id="IPR012337">
    <property type="entry name" value="RNaseH-like_sf"/>
</dbReference>
<dbReference type="PANTHER" id="PTHR37984:SF9">
    <property type="entry name" value="INTEGRASE CATALYTIC DOMAIN-CONTAINING PROTEIN"/>
    <property type="match status" value="1"/>
</dbReference>
<reference evidence="3" key="2">
    <citation type="submission" date="2025-09" db="UniProtKB">
        <authorList>
            <consortium name="Ensembl"/>
        </authorList>
    </citation>
    <scope>IDENTIFICATION</scope>
</reference>
<dbReference type="AlphaFoldDB" id="A0A3Q3J668"/>
<evidence type="ECO:0000313" key="3">
    <source>
        <dbReference type="Ensembl" id="ENSMALP00000014078.1"/>
    </source>
</evidence>
<dbReference type="PROSITE" id="PS50994">
    <property type="entry name" value="INTEGRASE"/>
    <property type="match status" value="1"/>
</dbReference>
<evidence type="ECO:0000259" key="2">
    <source>
        <dbReference type="PROSITE" id="PS50994"/>
    </source>
</evidence>
<evidence type="ECO:0000256" key="1">
    <source>
        <dbReference type="SAM" id="MobiDB-lite"/>
    </source>
</evidence>
<dbReference type="Ensembl" id="ENSMALT00000014381.1">
    <property type="protein sequence ID" value="ENSMALP00000014078.1"/>
    <property type="gene ID" value="ENSMALG00000009867.1"/>
</dbReference>
<sequence>MAEGAADLLQWQNGNYLVLIDYFSCYIEVCNLPAGTSAKQTIARFKAVFARHGCLEILVTDNGLQFSCQEFFQFARDYDFTHVTSSPRYPRSNGDAKRAVRTVKSLLEKGGDLHKALLAYRSTPLAHRASPAQLLMGRRIRTPVPVLPDHLQPQWPDLKAFRDKDTSLKLQQLQTFNRRHRARGMPPLQPGQQVWIKPTHTKGTVIGPASTPRSYEVETQEGGQMRRNRSHHRGVPGTPTSGNMTVTRSGRLSKAPEKLDL</sequence>
<evidence type="ECO:0000313" key="4">
    <source>
        <dbReference type="Proteomes" id="UP000261600"/>
    </source>
</evidence>
<accession>A0A3Q3J668</accession>
<dbReference type="Proteomes" id="UP000261600">
    <property type="component" value="Unplaced"/>
</dbReference>
<reference evidence="3" key="1">
    <citation type="submission" date="2025-08" db="UniProtKB">
        <authorList>
            <consortium name="Ensembl"/>
        </authorList>
    </citation>
    <scope>IDENTIFICATION</scope>
</reference>
<feature type="compositionally biased region" description="Polar residues" evidence="1">
    <location>
        <begin position="238"/>
        <end position="250"/>
    </location>
</feature>
<dbReference type="GO" id="GO:0015074">
    <property type="term" value="P:DNA integration"/>
    <property type="evidence" value="ECO:0007669"/>
    <property type="project" value="InterPro"/>
</dbReference>
<dbReference type="Gene3D" id="3.30.420.10">
    <property type="entry name" value="Ribonuclease H-like superfamily/Ribonuclease H"/>
    <property type="match status" value="1"/>
</dbReference>
<dbReference type="STRING" id="43700.ENSMALP00000014078"/>
<dbReference type="PANTHER" id="PTHR37984">
    <property type="entry name" value="PROTEIN CBG26694"/>
    <property type="match status" value="1"/>
</dbReference>
<feature type="domain" description="Integrase catalytic" evidence="2">
    <location>
        <begin position="1"/>
        <end position="151"/>
    </location>
</feature>
<feature type="region of interest" description="Disordered" evidence="1">
    <location>
        <begin position="203"/>
        <end position="261"/>
    </location>
</feature>
<dbReference type="FunFam" id="3.30.420.10:FF:000063">
    <property type="entry name" value="Retrovirus-related Pol polyprotein from transposon 297-like Protein"/>
    <property type="match status" value="1"/>
</dbReference>
<keyword evidence="4" id="KW-1185">Reference proteome</keyword>
<dbReference type="InterPro" id="IPR001584">
    <property type="entry name" value="Integrase_cat-core"/>
</dbReference>
<dbReference type="InterPro" id="IPR036397">
    <property type="entry name" value="RNaseH_sf"/>
</dbReference>
<name>A0A3Q3J668_MONAL</name>
<proteinExistence type="predicted"/>
<dbReference type="Pfam" id="PF00665">
    <property type="entry name" value="rve"/>
    <property type="match status" value="1"/>
</dbReference>
<organism evidence="3 4">
    <name type="scientific">Monopterus albus</name>
    <name type="common">Swamp eel</name>
    <dbReference type="NCBI Taxonomy" id="43700"/>
    <lineage>
        <taxon>Eukaryota</taxon>
        <taxon>Metazoa</taxon>
        <taxon>Chordata</taxon>
        <taxon>Craniata</taxon>
        <taxon>Vertebrata</taxon>
        <taxon>Euteleostomi</taxon>
        <taxon>Actinopterygii</taxon>
        <taxon>Neopterygii</taxon>
        <taxon>Teleostei</taxon>
        <taxon>Neoteleostei</taxon>
        <taxon>Acanthomorphata</taxon>
        <taxon>Anabantaria</taxon>
        <taxon>Synbranchiformes</taxon>
        <taxon>Synbranchidae</taxon>
        <taxon>Monopterus</taxon>
    </lineage>
</organism>
<dbReference type="GO" id="GO:0003676">
    <property type="term" value="F:nucleic acid binding"/>
    <property type="evidence" value="ECO:0007669"/>
    <property type="project" value="InterPro"/>
</dbReference>
<dbReference type="SUPFAM" id="SSF53098">
    <property type="entry name" value="Ribonuclease H-like"/>
    <property type="match status" value="1"/>
</dbReference>
<protein>
    <recommendedName>
        <fullName evidence="2">Integrase catalytic domain-containing protein</fullName>
    </recommendedName>
</protein>